<sequence>MSQWLIKKTYKGHTAVAHTDGPAFTFNPDEKIDSVLITNSPSEDIPLDVQQYFDSFIGQSAQSWMK</sequence>
<protein>
    <submittedName>
        <fullName evidence="1">Uncharacterized protein</fullName>
    </submittedName>
</protein>
<dbReference type="EMBL" id="CP157981">
    <property type="protein sequence ID" value="XBU16691.1"/>
    <property type="molecule type" value="Genomic_DNA"/>
</dbReference>
<dbReference type="RefSeq" id="WP_349929468.1">
    <property type="nucleotide sequence ID" value="NZ_CP157981.1"/>
</dbReference>
<reference evidence="1" key="1">
    <citation type="submission" date="2024-06" db="EMBL/GenBank/DDBJ databases">
        <authorList>
            <person name="Song Z."/>
        </authorList>
    </citation>
    <scope>NUCLEOTIDE SEQUENCE</scope>
    <source>
        <strain evidence="1">A1-4-2</strain>
    </source>
</reference>
<gene>
    <name evidence="1" type="ORF">ABJ384_05885</name>
</gene>
<name>A0AAU7T050_9GAMM</name>
<evidence type="ECO:0000313" key="1">
    <source>
        <dbReference type="EMBL" id="XBU16691.1"/>
    </source>
</evidence>
<proteinExistence type="predicted"/>
<organism evidence="1">
    <name type="scientific">Acinetobacter sp. A1-4-2</name>
    <dbReference type="NCBI Taxonomy" id="3156489"/>
    <lineage>
        <taxon>Bacteria</taxon>
        <taxon>Pseudomonadati</taxon>
        <taxon>Pseudomonadota</taxon>
        <taxon>Gammaproteobacteria</taxon>
        <taxon>Moraxellales</taxon>
        <taxon>Moraxellaceae</taxon>
        <taxon>Acinetobacter</taxon>
    </lineage>
</organism>
<accession>A0AAU7T050</accession>
<dbReference type="AlphaFoldDB" id="A0AAU7T050"/>